<evidence type="ECO:0000256" key="1">
    <source>
        <dbReference type="SAM" id="Phobius"/>
    </source>
</evidence>
<reference evidence="2 3" key="1">
    <citation type="journal article" date="2014" name="Int. J. Syst. Evol. Microbiol.">
        <title>Complete genome sequence of Corynebacterium casei LMG S-19264T (=DSM 44701T), isolated from a smear-ripened cheese.</title>
        <authorList>
            <consortium name="US DOE Joint Genome Institute (JGI-PGF)"/>
            <person name="Walter F."/>
            <person name="Albersmeier A."/>
            <person name="Kalinowski J."/>
            <person name="Ruckert C."/>
        </authorList>
    </citation>
    <scope>NUCLEOTIDE SEQUENCE [LARGE SCALE GENOMIC DNA]</scope>
    <source>
        <strain evidence="2 3">CGMCC 1.16330</strain>
    </source>
</reference>
<dbReference type="EMBL" id="BMKS01000003">
    <property type="protein sequence ID" value="GGG27852.1"/>
    <property type="molecule type" value="Genomic_DNA"/>
</dbReference>
<dbReference type="Proteomes" id="UP000597507">
    <property type="component" value="Unassembled WGS sequence"/>
</dbReference>
<gene>
    <name evidence="2" type="ORF">GCM10010964_14740</name>
</gene>
<keyword evidence="3" id="KW-1185">Reference proteome</keyword>
<organism evidence="2 3">
    <name type="scientific">Caldovatus sediminis</name>
    <dbReference type="NCBI Taxonomy" id="2041189"/>
    <lineage>
        <taxon>Bacteria</taxon>
        <taxon>Pseudomonadati</taxon>
        <taxon>Pseudomonadota</taxon>
        <taxon>Alphaproteobacteria</taxon>
        <taxon>Acetobacterales</taxon>
        <taxon>Roseomonadaceae</taxon>
        <taxon>Caldovatus</taxon>
    </lineage>
</organism>
<dbReference type="AlphaFoldDB" id="A0A8J2ZA72"/>
<feature type="transmembrane region" description="Helical" evidence="1">
    <location>
        <begin position="34"/>
        <end position="55"/>
    </location>
</feature>
<keyword evidence="1" id="KW-1133">Transmembrane helix</keyword>
<sequence>MRHKDWTVAKNRSEAQARHRTDATLRLLLFGEKAARALFATALIATTAALCAVALMGPDVLASTRAEALPSMWSRLRLALSGMFG</sequence>
<keyword evidence="1" id="KW-0472">Membrane</keyword>
<accession>A0A8J2ZA72</accession>
<protein>
    <submittedName>
        <fullName evidence="2">Uncharacterized protein</fullName>
    </submittedName>
</protein>
<dbReference type="RefSeq" id="WP_188899353.1">
    <property type="nucleotide sequence ID" value="NZ_BMKS01000003.1"/>
</dbReference>
<name>A0A8J2ZA72_9PROT</name>
<evidence type="ECO:0000313" key="2">
    <source>
        <dbReference type="EMBL" id="GGG27852.1"/>
    </source>
</evidence>
<evidence type="ECO:0000313" key="3">
    <source>
        <dbReference type="Proteomes" id="UP000597507"/>
    </source>
</evidence>
<keyword evidence="1" id="KW-0812">Transmembrane</keyword>
<comment type="caution">
    <text evidence="2">The sequence shown here is derived from an EMBL/GenBank/DDBJ whole genome shotgun (WGS) entry which is preliminary data.</text>
</comment>
<proteinExistence type="predicted"/>